<dbReference type="AlphaFoldDB" id="A0A7S8F6X9"/>
<accession>A0A7S8F6X9</accession>
<gene>
    <name evidence="1" type="ORF">IRL76_07285</name>
</gene>
<evidence type="ECO:0000313" key="2">
    <source>
        <dbReference type="Proteomes" id="UP000594459"/>
    </source>
</evidence>
<organism evidence="1 2">
    <name type="scientific">Qipengyuania soli</name>
    <dbReference type="NCBI Taxonomy" id="2782568"/>
    <lineage>
        <taxon>Bacteria</taxon>
        <taxon>Pseudomonadati</taxon>
        <taxon>Pseudomonadota</taxon>
        <taxon>Alphaproteobacteria</taxon>
        <taxon>Sphingomonadales</taxon>
        <taxon>Erythrobacteraceae</taxon>
        <taxon>Qipengyuania</taxon>
    </lineage>
</organism>
<dbReference type="RefSeq" id="WP_200984104.1">
    <property type="nucleotide sequence ID" value="NZ_CP064654.1"/>
</dbReference>
<proteinExistence type="predicted"/>
<dbReference type="Proteomes" id="UP000594459">
    <property type="component" value="Chromosome"/>
</dbReference>
<dbReference type="KEGG" id="qso:IRL76_07285"/>
<keyword evidence="2" id="KW-1185">Reference proteome</keyword>
<name>A0A7S8F6X9_9SPHN</name>
<sequence>MSKFGNPRFVVALLLGILIAGVFTVFQFDRAARDNTRMVPLVPHGLGGFADERRAERLLAEDPVSAGDAVSDILRIRPVDVSHLSHFAQWAAEADRMQLASAALSEAAKRGWRGPYVQITVLGSALAAGKYEEAVNRLDALSRTEADQRIISAALDAMLQFPATHADLAKMIGESDFLAQSTVAHVYVSPASRHTLGKLIATMSNSSDALGCDGRGRIASVLLVNGDSLGSQLWPKECWTPGSEGLGFAYPDREYDPRGWTFPRSGGISLRMLGTGALTIENRNFLRRQAASRFLTFAPGQHTIVISRKDSDSASLPGRRRADVLTRVFCLEVEGKGSRFLAEKQNAGDFSFEVPADCKVQHLRVEVERGRVEGLRLTVRDMM</sequence>
<dbReference type="EMBL" id="CP064654">
    <property type="protein sequence ID" value="QPD00312.1"/>
    <property type="molecule type" value="Genomic_DNA"/>
</dbReference>
<reference evidence="1 2" key="1">
    <citation type="submission" date="2020-11" db="EMBL/GenBank/DDBJ databases">
        <title>The genome sequence of Erythrobacter sp. 6D36.</title>
        <authorList>
            <person name="Liu Y."/>
        </authorList>
    </citation>
    <scope>NUCLEOTIDE SEQUENCE [LARGE SCALE GENOMIC DNA]</scope>
    <source>
        <strain evidence="1 2">6D36</strain>
    </source>
</reference>
<evidence type="ECO:0000313" key="1">
    <source>
        <dbReference type="EMBL" id="QPD00312.1"/>
    </source>
</evidence>
<protein>
    <submittedName>
        <fullName evidence="1">Uncharacterized protein</fullName>
    </submittedName>
</protein>